<reference evidence="1" key="1">
    <citation type="submission" date="2021-01" db="EMBL/GenBank/DDBJ databases">
        <authorList>
            <consortium name="Genoscope - CEA"/>
            <person name="William W."/>
        </authorList>
    </citation>
    <scope>NUCLEOTIDE SEQUENCE</scope>
</reference>
<evidence type="ECO:0000313" key="1">
    <source>
        <dbReference type="EMBL" id="CAF2153500.1"/>
    </source>
</evidence>
<proteinExistence type="predicted"/>
<dbReference type="EMBL" id="HG994355">
    <property type="protein sequence ID" value="CAF2153500.1"/>
    <property type="molecule type" value="Genomic_DNA"/>
</dbReference>
<organism evidence="1">
    <name type="scientific">Brassica napus</name>
    <name type="common">Rape</name>
    <dbReference type="NCBI Taxonomy" id="3708"/>
    <lineage>
        <taxon>Eukaryota</taxon>
        <taxon>Viridiplantae</taxon>
        <taxon>Streptophyta</taxon>
        <taxon>Embryophyta</taxon>
        <taxon>Tracheophyta</taxon>
        <taxon>Spermatophyta</taxon>
        <taxon>Magnoliopsida</taxon>
        <taxon>eudicotyledons</taxon>
        <taxon>Gunneridae</taxon>
        <taxon>Pentapetalae</taxon>
        <taxon>rosids</taxon>
        <taxon>malvids</taxon>
        <taxon>Brassicales</taxon>
        <taxon>Brassicaceae</taxon>
        <taxon>Brassiceae</taxon>
        <taxon>Brassica</taxon>
    </lineage>
</organism>
<name>A0A816Y1Z8_BRANA</name>
<accession>A0A816Y1Z8</accession>
<feature type="non-terminal residue" evidence="1">
    <location>
        <position position="47"/>
    </location>
</feature>
<sequence length="47" mass="5428">LPNPNRISLSADRQFSFRVSTSQFSAYLCVSRLDSLLMSLSRSRTRY</sequence>
<protein>
    <submittedName>
        <fullName evidence="1">(rape) hypothetical protein</fullName>
    </submittedName>
</protein>
<gene>
    <name evidence="1" type="ORF">DARMORV10_A01P32580.1</name>
</gene>
<dbReference type="Proteomes" id="UP001295469">
    <property type="component" value="Chromosome A01"/>
</dbReference>
<dbReference type="AlphaFoldDB" id="A0A816Y1Z8"/>